<organism evidence="1 2">
    <name type="scientific">Paenibacillus gallinarum</name>
    <dbReference type="NCBI Taxonomy" id="2762232"/>
    <lineage>
        <taxon>Bacteria</taxon>
        <taxon>Bacillati</taxon>
        <taxon>Bacillota</taxon>
        <taxon>Bacilli</taxon>
        <taxon>Bacillales</taxon>
        <taxon>Paenibacillaceae</taxon>
        <taxon>Paenibacillus</taxon>
    </lineage>
</organism>
<dbReference type="InterPro" id="IPR043721">
    <property type="entry name" value="DUF5662"/>
</dbReference>
<evidence type="ECO:0000313" key="2">
    <source>
        <dbReference type="Proteomes" id="UP000608071"/>
    </source>
</evidence>
<dbReference type="Pfam" id="PF18907">
    <property type="entry name" value="DUF5662"/>
    <property type="match status" value="1"/>
</dbReference>
<sequence length="167" mass="19670">MTGLTKELTYTEQDYLRDTRAHIANVQRHMQAFATLLNARSLEHDISKLEEPEKSILHQNTEEYRRYRIGSQEYEAHLKKVKIALDHHYEMNSHHPQHYKNGVAGMDLLDVVEMFCDWMVACREHGDGDIVHSILENKKRFGYSDELAQILINTSVRFRKQSLMDQK</sequence>
<gene>
    <name evidence="1" type="ORF">H9647_19640</name>
</gene>
<name>A0ABR8T3C9_9BACL</name>
<comment type="caution">
    <text evidence="1">The sequence shown here is derived from an EMBL/GenBank/DDBJ whole genome shotgun (WGS) entry which is preliminary data.</text>
</comment>
<dbReference type="Proteomes" id="UP000608071">
    <property type="component" value="Unassembled WGS sequence"/>
</dbReference>
<reference evidence="1 2" key="1">
    <citation type="submission" date="2020-08" db="EMBL/GenBank/DDBJ databases">
        <title>A Genomic Blueprint of the Chicken Gut Microbiome.</title>
        <authorList>
            <person name="Gilroy R."/>
            <person name="Ravi A."/>
            <person name="Getino M."/>
            <person name="Pursley I."/>
            <person name="Horton D.L."/>
            <person name="Alikhan N.-F."/>
            <person name="Baker D."/>
            <person name="Gharbi K."/>
            <person name="Hall N."/>
            <person name="Watson M."/>
            <person name="Adriaenssens E.M."/>
            <person name="Foster-Nyarko E."/>
            <person name="Jarju S."/>
            <person name="Secka A."/>
            <person name="Antonio M."/>
            <person name="Oren A."/>
            <person name="Chaudhuri R."/>
            <person name="La Ragione R.M."/>
            <person name="Hildebrand F."/>
            <person name="Pallen M.J."/>
        </authorList>
    </citation>
    <scope>NUCLEOTIDE SEQUENCE [LARGE SCALE GENOMIC DNA]</scope>
    <source>
        <strain evidence="1 2">Sa2BVA9</strain>
    </source>
</reference>
<keyword evidence="2" id="KW-1185">Reference proteome</keyword>
<proteinExistence type="predicted"/>
<dbReference type="RefSeq" id="WP_191803214.1">
    <property type="nucleotide sequence ID" value="NZ_JACSQL010000011.1"/>
</dbReference>
<protein>
    <submittedName>
        <fullName evidence="1">Uncharacterized protein</fullName>
    </submittedName>
</protein>
<accession>A0ABR8T3C9</accession>
<dbReference type="EMBL" id="JACSQL010000011">
    <property type="protein sequence ID" value="MBD7970282.1"/>
    <property type="molecule type" value="Genomic_DNA"/>
</dbReference>
<evidence type="ECO:0000313" key="1">
    <source>
        <dbReference type="EMBL" id="MBD7970282.1"/>
    </source>
</evidence>